<dbReference type="VEuPathDB" id="VectorBase:ISCW009281"/>
<gene>
    <name evidence="1" type="ORF">IscW_ISCW009281</name>
</gene>
<organism>
    <name type="scientific">Ixodes scapularis</name>
    <name type="common">Black-legged tick</name>
    <name type="synonym">Deer tick</name>
    <dbReference type="NCBI Taxonomy" id="6945"/>
    <lineage>
        <taxon>Eukaryota</taxon>
        <taxon>Metazoa</taxon>
        <taxon>Ecdysozoa</taxon>
        <taxon>Arthropoda</taxon>
        <taxon>Chelicerata</taxon>
        <taxon>Arachnida</taxon>
        <taxon>Acari</taxon>
        <taxon>Parasitiformes</taxon>
        <taxon>Ixodida</taxon>
        <taxon>Ixodoidea</taxon>
        <taxon>Ixodidae</taxon>
        <taxon>Ixodinae</taxon>
        <taxon>Ixodes</taxon>
    </lineage>
</organism>
<reference evidence="1 3" key="1">
    <citation type="submission" date="2008-03" db="EMBL/GenBank/DDBJ databases">
        <title>Annotation of Ixodes scapularis.</title>
        <authorList>
            <consortium name="Ixodes scapularis Genome Project Consortium"/>
            <person name="Caler E."/>
            <person name="Hannick L.I."/>
            <person name="Bidwell S."/>
            <person name="Joardar V."/>
            <person name="Thiagarajan M."/>
            <person name="Amedeo P."/>
            <person name="Galinsky K.J."/>
            <person name="Schobel S."/>
            <person name="Inman J."/>
            <person name="Hostetler J."/>
            <person name="Miller J."/>
            <person name="Hammond M."/>
            <person name="Megy K."/>
            <person name="Lawson D."/>
            <person name="Kodira C."/>
            <person name="Sutton G."/>
            <person name="Meyer J."/>
            <person name="Hill C.A."/>
            <person name="Birren B."/>
            <person name="Nene V."/>
            <person name="Collins F."/>
            <person name="Alarcon-Chaidez F."/>
            <person name="Wikel S."/>
            <person name="Strausberg R."/>
        </authorList>
    </citation>
    <scope>NUCLEOTIDE SEQUENCE [LARGE SCALE GENOMIC DNA]</scope>
    <source>
        <strain evidence="3">Wikel</strain>
        <strain evidence="1">Wikel colony</strain>
    </source>
</reference>
<keyword evidence="3" id="KW-1185">Reference proteome</keyword>
<dbReference type="Proteomes" id="UP000001555">
    <property type="component" value="Unassembled WGS sequence"/>
</dbReference>
<dbReference type="PaxDb" id="6945-B7Q0Z7"/>
<dbReference type="EMBL" id="ABJB010426292">
    <property type="status" value="NOT_ANNOTATED_CDS"/>
    <property type="molecule type" value="Genomic_DNA"/>
</dbReference>
<dbReference type="InParanoid" id="B7Q0Z7"/>
<dbReference type="AlphaFoldDB" id="B7Q0Z7"/>
<dbReference type="EnsemblMetazoa" id="ISCW009281-RA">
    <property type="protein sequence ID" value="ISCW009281-PA"/>
    <property type="gene ID" value="ISCW009281"/>
</dbReference>
<accession>B7Q0Z7</accession>
<evidence type="ECO:0000313" key="2">
    <source>
        <dbReference type="EnsemblMetazoa" id="ISCW009281-PA"/>
    </source>
</evidence>
<evidence type="ECO:0000313" key="1">
    <source>
        <dbReference type="EMBL" id="EEC12519.1"/>
    </source>
</evidence>
<reference evidence="2" key="2">
    <citation type="submission" date="2020-05" db="UniProtKB">
        <authorList>
            <consortium name="EnsemblMetazoa"/>
        </authorList>
    </citation>
    <scope>IDENTIFICATION</scope>
    <source>
        <strain evidence="2">wikel</strain>
    </source>
</reference>
<name>B7Q0Z7_IXOSC</name>
<proteinExistence type="predicted"/>
<protein>
    <submittedName>
        <fullName evidence="1 2">Uncharacterized protein</fullName>
    </submittedName>
</protein>
<evidence type="ECO:0000313" key="3">
    <source>
        <dbReference type="Proteomes" id="UP000001555"/>
    </source>
</evidence>
<dbReference type="HOGENOM" id="CLU_2111523_0_0_1"/>
<dbReference type="EMBL" id="DS834911">
    <property type="protein sequence ID" value="EEC12519.1"/>
    <property type="molecule type" value="Genomic_DNA"/>
</dbReference>
<sequence>MSGYMHPEGPPPTGLVSVCDRIEEGRRHRRREQIPDVVPRTTDPRLLRATPVSLFIASLSLYRAAIRAVARSLVGNVIQFSDGKSQSVPSIILLSRSAGNSPIRREIRRPLSVLI</sequence>
<dbReference type="VEuPathDB" id="VectorBase:ISCI009281"/>